<sequence length="184" mass="20123">MHASGAGEKEDGHGPHRSEGVGVPGPGLRARKPPPPGSHARHRDQERIADVPGSIPPVLQDGGDFHQHVRPGVQPPPPFTRGLFREECNSVYSGQTGRKFGIKRNDYVRAFTHSQKAGVPEDTIKSLLPQAPVPPRLYGLPKVHEESLPLKLIVSAINSPTYLLARYLAKLHVEKSIHHVKNVL</sequence>
<evidence type="ECO:0000256" key="1">
    <source>
        <dbReference type="SAM" id="MobiDB-lite"/>
    </source>
</evidence>
<reference evidence="2" key="2">
    <citation type="submission" date="2017-10" db="EMBL/GenBank/DDBJ databases">
        <title>Ladona fulva Genome sequencing and assembly.</title>
        <authorList>
            <person name="Murali S."/>
            <person name="Richards S."/>
            <person name="Bandaranaike D."/>
            <person name="Bellair M."/>
            <person name="Blankenburg K."/>
            <person name="Chao H."/>
            <person name="Dinh H."/>
            <person name="Doddapaneni H."/>
            <person name="Dugan-Rocha S."/>
            <person name="Elkadiri S."/>
            <person name="Gnanaolivu R."/>
            <person name="Hernandez B."/>
            <person name="Skinner E."/>
            <person name="Javaid M."/>
            <person name="Lee S."/>
            <person name="Li M."/>
            <person name="Ming W."/>
            <person name="Munidasa M."/>
            <person name="Muniz J."/>
            <person name="Nguyen L."/>
            <person name="Hughes D."/>
            <person name="Osuji N."/>
            <person name="Pu L.-L."/>
            <person name="Puazo M."/>
            <person name="Qu C."/>
            <person name="Quiroz J."/>
            <person name="Raj R."/>
            <person name="Weissenberger G."/>
            <person name="Xin Y."/>
            <person name="Zou X."/>
            <person name="Han Y."/>
            <person name="Worley K."/>
            <person name="Muzny D."/>
            <person name="Gibbs R."/>
        </authorList>
    </citation>
    <scope>NUCLEOTIDE SEQUENCE</scope>
    <source>
        <strain evidence="2">Sampled in the wild</strain>
    </source>
</reference>
<comment type="caution">
    <text evidence="2">The sequence shown here is derived from an EMBL/GenBank/DDBJ whole genome shotgun (WGS) entry which is preliminary data.</text>
</comment>
<evidence type="ECO:0000313" key="3">
    <source>
        <dbReference type="Proteomes" id="UP000792457"/>
    </source>
</evidence>
<gene>
    <name evidence="2" type="ORF">J437_LFUL016859</name>
</gene>
<dbReference type="OrthoDB" id="10066550at2759"/>
<dbReference type="Proteomes" id="UP000792457">
    <property type="component" value="Unassembled WGS sequence"/>
</dbReference>
<dbReference type="AlphaFoldDB" id="A0A8K0PAH8"/>
<feature type="region of interest" description="Disordered" evidence="1">
    <location>
        <begin position="1"/>
        <end position="46"/>
    </location>
</feature>
<dbReference type="EMBL" id="KZ309042">
    <property type="protein sequence ID" value="KAG8236554.1"/>
    <property type="molecule type" value="Genomic_DNA"/>
</dbReference>
<keyword evidence="3" id="KW-1185">Reference proteome</keyword>
<proteinExistence type="predicted"/>
<accession>A0A8K0PAH8</accession>
<protein>
    <submittedName>
        <fullName evidence="2">Uncharacterized protein</fullName>
    </submittedName>
</protein>
<evidence type="ECO:0000313" key="2">
    <source>
        <dbReference type="EMBL" id="KAG8236554.1"/>
    </source>
</evidence>
<feature type="compositionally biased region" description="Basic and acidic residues" evidence="1">
    <location>
        <begin position="7"/>
        <end position="19"/>
    </location>
</feature>
<reference evidence="2" key="1">
    <citation type="submission" date="2013-04" db="EMBL/GenBank/DDBJ databases">
        <authorList>
            <person name="Qu J."/>
            <person name="Murali S.C."/>
            <person name="Bandaranaike D."/>
            <person name="Bellair M."/>
            <person name="Blankenburg K."/>
            <person name="Chao H."/>
            <person name="Dinh H."/>
            <person name="Doddapaneni H."/>
            <person name="Downs B."/>
            <person name="Dugan-Rocha S."/>
            <person name="Elkadiri S."/>
            <person name="Gnanaolivu R.D."/>
            <person name="Hernandez B."/>
            <person name="Javaid M."/>
            <person name="Jayaseelan J.C."/>
            <person name="Lee S."/>
            <person name="Li M."/>
            <person name="Ming W."/>
            <person name="Munidasa M."/>
            <person name="Muniz J."/>
            <person name="Nguyen L."/>
            <person name="Ongeri F."/>
            <person name="Osuji N."/>
            <person name="Pu L.-L."/>
            <person name="Puazo M."/>
            <person name="Qu C."/>
            <person name="Quiroz J."/>
            <person name="Raj R."/>
            <person name="Weissenberger G."/>
            <person name="Xin Y."/>
            <person name="Zou X."/>
            <person name="Han Y."/>
            <person name="Richards S."/>
            <person name="Worley K."/>
            <person name="Muzny D."/>
            <person name="Gibbs R."/>
        </authorList>
    </citation>
    <scope>NUCLEOTIDE SEQUENCE</scope>
    <source>
        <strain evidence="2">Sampled in the wild</strain>
    </source>
</reference>
<name>A0A8K0PAH8_LADFU</name>
<organism evidence="2 3">
    <name type="scientific">Ladona fulva</name>
    <name type="common">Scarce chaser dragonfly</name>
    <name type="synonym">Libellula fulva</name>
    <dbReference type="NCBI Taxonomy" id="123851"/>
    <lineage>
        <taxon>Eukaryota</taxon>
        <taxon>Metazoa</taxon>
        <taxon>Ecdysozoa</taxon>
        <taxon>Arthropoda</taxon>
        <taxon>Hexapoda</taxon>
        <taxon>Insecta</taxon>
        <taxon>Pterygota</taxon>
        <taxon>Palaeoptera</taxon>
        <taxon>Odonata</taxon>
        <taxon>Epiprocta</taxon>
        <taxon>Anisoptera</taxon>
        <taxon>Libelluloidea</taxon>
        <taxon>Libellulidae</taxon>
        <taxon>Ladona</taxon>
    </lineage>
</organism>